<accession>A0AAW9RTG8</accession>
<proteinExistence type="predicted"/>
<comment type="caution">
    <text evidence="1">The sequence shown here is derived from an EMBL/GenBank/DDBJ whole genome shotgun (WGS) entry which is preliminary data.</text>
</comment>
<gene>
    <name evidence="1" type="ORF">AAG747_09040</name>
</gene>
<dbReference type="EMBL" id="JBDKWZ010000004">
    <property type="protein sequence ID" value="MEN7548054.1"/>
    <property type="molecule type" value="Genomic_DNA"/>
</dbReference>
<dbReference type="RefSeq" id="WP_346820836.1">
    <property type="nucleotide sequence ID" value="NZ_JBDKWZ010000004.1"/>
</dbReference>
<organism evidence="1 2">
    <name type="scientific">Rapidithrix thailandica</name>
    <dbReference type="NCBI Taxonomy" id="413964"/>
    <lineage>
        <taxon>Bacteria</taxon>
        <taxon>Pseudomonadati</taxon>
        <taxon>Bacteroidota</taxon>
        <taxon>Cytophagia</taxon>
        <taxon>Cytophagales</taxon>
        <taxon>Flammeovirgaceae</taxon>
        <taxon>Rapidithrix</taxon>
    </lineage>
</organism>
<protein>
    <submittedName>
        <fullName evidence="1">Uncharacterized protein</fullName>
    </submittedName>
</protein>
<reference evidence="1 2" key="1">
    <citation type="submission" date="2024-04" db="EMBL/GenBank/DDBJ databases">
        <title>Novel genus in family Flammeovirgaceae.</title>
        <authorList>
            <person name="Nguyen T.H."/>
            <person name="Vuong T.Q."/>
            <person name="Le H."/>
            <person name="Kim S.-G."/>
        </authorList>
    </citation>
    <scope>NUCLEOTIDE SEQUENCE [LARGE SCALE GENOMIC DNA]</scope>
    <source>
        <strain evidence="1 2">JCM 23209</strain>
    </source>
</reference>
<evidence type="ECO:0000313" key="2">
    <source>
        <dbReference type="Proteomes" id="UP001403385"/>
    </source>
</evidence>
<name>A0AAW9RTG8_9BACT</name>
<dbReference type="Proteomes" id="UP001403385">
    <property type="component" value="Unassembled WGS sequence"/>
</dbReference>
<keyword evidence="2" id="KW-1185">Reference proteome</keyword>
<dbReference type="AlphaFoldDB" id="A0AAW9RTG8"/>
<sequence>MYTSYVGKKFLKIYNEREHQDLTAKEFFEEKFFGLFFQDHAHLMHVGNSPFFQKPKEADVKKYGSKSLAQLNNLQSNIANDEPNMAIFVGYAAKDLQGTTSGQLSSIQLQIDSDEMYASWIGEALAIGVSGGFIMLIDKEEVLWNLYEGWRYYRQYLTQTPNVKDKQIETWNGHWLCHVLDRNYNPDDKWENFQLETTNVQGNVAVPTNSWSKVVFALSKKYPSQVITSYAYNLSQTNTTLGFINLYLPEVRTMYALRDAIFLHKEESILKDKQIEGLQTFFNFKSACKLGTIGLKALEPDKLRSYMPKGSVPFAQGKDFKFKDETSYYDYQLYKLWITAMLNKTELLDLASQAAEALLAFEKTAEKGKTVFSRLVDEVKTASNIRVFIDKITEVLDHSSTNASVFKNVVEQIVKMPTDNFPLFITLIRFEYQYQKSQN</sequence>
<evidence type="ECO:0000313" key="1">
    <source>
        <dbReference type="EMBL" id="MEN7548054.1"/>
    </source>
</evidence>